<dbReference type="HOGENOM" id="CLU_2210251_0_0_1"/>
<proteinExistence type="predicted"/>
<evidence type="ECO:0000313" key="1">
    <source>
        <dbReference type="EMBL" id="KDR71359.1"/>
    </source>
</evidence>
<name>A0A067SUI3_GALM3</name>
<dbReference type="Proteomes" id="UP000027222">
    <property type="component" value="Unassembled WGS sequence"/>
</dbReference>
<dbReference type="EMBL" id="KL142393">
    <property type="protein sequence ID" value="KDR71359.1"/>
    <property type="molecule type" value="Genomic_DNA"/>
</dbReference>
<gene>
    <name evidence="1" type="ORF">GALMADRAFT_144043</name>
</gene>
<sequence length="107" mass="11767">MLDYANIGASGPSRTNIAHSLKTRILPPSFLVRYDNAITSKCSPARRVRMASMIFDLLQSLSKNHLSPTSASPATKTPAFTLLHGDVLFVQLCLHCKFDEIFCSNVV</sequence>
<dbReference type="AlphaFoldDB" id="A0A067SUI3"/>
<organism evidence="1 2">
    <name type="scientific">Galerina marginata (strain CBS 339.88)</name>
    <dbReference type="NCBI Taxonomy" id="685588"/>
    <lineage>
        <taxon>Eukaryota</taxon>
        <taxon>Fungi</taxon>
        <taxon>Dikarya</taxon>
        <taxon>Basidiomycota</taxon>
        <taxon>Agaricomycotina</taxon>
        <taxon>Agaricomycetes</taxon>
        <taxon>Agaricomycetidae</taxon>
        <taxon>Agaricales</taxon>
        <taxon>Agaricineae</taxon>
        <taxon>Strophariaceae</taxon>
        <taxon>Galerina</taxon>
    </lineage>
</organism>
<keyword evidence="2" id="KW-1185">Reference proteome</keyword>
<accession>A0A067SUI3</accession>
<reference evidence="2" key="1">
    <citation type="journal article" date="2014" name="Proc. Natl. Acad. Sci. U.S.A.">
        <title>Extensive sampling of basidiomycete genomes demonstrates inadequacy of the white-rot/brown-rot paradigm for wood decay fungi.</title>
        <authorList>
            <person name="Riley R."/>
            <person name="Salamov A.A."/>
            <person name="Brown D.W."/>
            <person name="Nagy L.G."/>
            <person name="Floudas D."/>
            <person name="Held B.W."/>
            <person name="Levasseur A."/>
            <person name="Lombard V."/>
            <person name="Morin E."/>
            <person name="Otillar R."/>
            <person name="Lindquist E.A."/>
            <person name="Sun H."/>
            <person name="LaButti K.M."/>
            <person name="Schmutz J."/>
            <person name="Jabbour D."/>
            <person name="Luo H."/>
            <person name="Baker S.E."/>
            <person name="Pisabarro A.G."/>
            <person name="Walton J.D."/>
            <person name="Blanchette R.A."/>
            <person name="Henrissat B."/>
            <person name="Martin F."/>
            <person name="Cullen D."/>
            <person name="Hibbett D.S."/>
            <person name="Grigoriev I.V."/>
        </authorList>
    </citation>
    <scope>NUCLEOTIDE SEQUENCE [LARGE SCALE GENOMIC DNA]</scope>
    <source>
        <strain evidence="2">CBS 339.88</strain>
    </source>
</reference>
<protein>
    <submittedName>
        <fullName evidence="1">Uncharacterized protein</fullName>
    </submittedName>
</protein>
<evidence type="ECO:0000313" key="2">
    <source>
        <dbReference type="Proteomes" id="UP000027222"/>
    </source>
</evidence>